<gene>
    <name evidence="2" type="ORF">GCM10010919_26420</name>
</gene>
<comment type="caution">
    <text evidence="2">The sequence shown here is derived from an EMBL/GenBank/DDBJ whole genome shotgun (WGS) entry which is preliminary data.</text>
</comment>
<sequence>MSSNMLLNVLDIYLDSENPRHNPIYDQPSIIEHLLKDERVKNLARHIATHGVNPLDSIGVIKDEEGNYVVVEGNRRLCSLLLLNDPEKAPSGEVPYFKRLSESSASIPVSINCVLFDSLEEANVWMGVRHNGEQDGIGIRNWDPKQKTRHNGRVNKRDQNALALVLIEYAVKKNILHHDQTERIITTAARYVGNPFIRETFGIVSPRSESDVKINVSCSDFDKVLERFCADLVENTVVHSRTNKDDWIAYGRLLIEQSVAPKQRVKTHLLDSCLLNNNPTSTGAGTGNTTPNSGSDNSSSTGNGESDRGSAGASGNGTTGDSNTRNPDNRKFIVPHDFKVAINNKILRRVFEEMKTIDIDDKPLAVSQITRAFLENLYVLYFEAVTGSYQQVQTHILMDKVIKEIELDSNLSKSEKNAVAGLKRVQSNEMNALSPKTLGANAHAGIYPDPKQLKREFDNISEIIKYMLKRV</sequence>
<proteinExistence type="predicted"/>
<feature type="compositionally biased region" description="Low complexity" evidence="1">
    <location>
        <begin position="277"/>
        <end position="311"/>
    </location>
</feature>
<accession>A0ABQ3L0A7</accession>
<evidence type="ECO:0000256" key="1">
    <source>
        <dbReference type="SAM" id="MobiDB-lite"/>
    </source>
</evidence>
<keyword evidence="3" id="KW-1185">Reference proteome</keyword>
<dbReference type="Proteomes" id="UP000659697">
    <property type="component" value="Unassembled WGS sequence"/>
</dbReference>
<feature type="region of interest" description="Disordered" evidence="1">
    <location>
        <begin position="277"/>
        <end position="330"/>
    </location>
</feature>
<evidence type="ECO:0000313" key="3">
    <source>
        <dbReference type="Proteomes" id="UP000659697"/>
    </source>
</evidence>
<dbReference type="RefSeq" id="WP_189433495.1">
    <property type="nucleotide sequence ID" value="NZ_BNAO01000007.1"/>
</dbReference>
<evidence type="ECO:0000313" key="2">
    <source>
        <dbReference type="EMBL" id="GHG73550.1"/>
    </source>
</evidence>
<protein>
    <recommendedName>
        <fullName evidence="4">ParB/Sulfiredoxin domain-containing protein</fullName>
    </recommendedName>
</protein>
<dbReference type="EMBL" id="BNAO01000007">
    <property type="protein sequence ID" value="GHG73550.1"/>
    <property type="molecule type" value="Genomic_DNA"/>
</dbReference>
<reference evidence="3" key="1">
    <citation type="journal article" date="2019" name="Int. J. Syst. Evol. Microbiol.">
        <title>The Global Catalogue of Microorganisms (GCM) 10K type strain sequencing project: providing services to taxonomists for standard genome sequencing and annotation.</title>
        <authorList>
            <consortium name="The Broad Institute Genomics Platform"/>
            <consortium name="The Broad Institute Genome Sequencing Center for Infectious Disease"/>
            <person name="Wu L."/>
            <person name="Ma J."/>
        </authorList>
    </citation>
    <scope>NUCLEOTIDE SEQUENCE [LARGE SCALE GENOMIC DNA]</scope>
    <source>
        <strain evidence="3">CGMCC 1.7003</strain>
    </source>
</reference>
<organism evidence="2 3">
    <name type="scientific">Alishewanella longhuensis</name>
    <dbReference type="NCBI Taxonomy" id="1091037"/>
    <lineage>
        <taxon>Bacteria</taxon>
        <taxon>Pseudomonadati</taxon>
        <taxon>Pseudomonadota</taxon>
        <taxon>Gammaproteobacteria</taxon>
        <taxon>Alteromonadales</taxon>
        <taxon>Alteromonadaceae</taxon>
        <taxon>Alishewanella</taxon>
    </lineage>
</organism>
<evidence type="ECO:0008006" key="4">
    <source>
        <dbReference type="Google" id="ProtNLM"/>
    </source>
</evidence>
<name>A0ABQ3L0A7_9ALTE</name>